<sequence>MQQLVREEIVRLQPKGVFTIPKKLREGLFDDFGIAKIKRVGRRLIVEPVRTLTYPVRSYTDSDLKGFFELDEKESKILKDKGLI</sequence>
<comment type="caution">
    <text evidence="3">The sequence shown here is derived from an EMBL/GenBank/DDBJ whole genome shotgun (WGS) entry which is preliminary data.</text>
</comment>
<evidence type="ECO:0000256" key="1">
    <source>
        <dbReference type="PROSITE-ProRule" id="PRU01076"/>
    </source>
</evidence>
<protein>
    <recommendedName>
        <fullName evidence="2">SpoVT-AbrB domain-containing protein</fullName>
    </recommendedName>
</protein>
<dbReference type="Proteomes" id="UP000178851">
    <property type="component" value="Unassembled WGS sequence"/>
</dbReference>
<evidence type="ECO:0000313" key="3">
    <source>
        <dbReference type="EMBL" id="OGM26138.1"/>
    </source>
</evidence>
<keyword evidence="1" id="KW-0238">DNA-binding</keyword>
<dbReference type="AlphaFoldDB" id="A0A1F7YHS4"/>
<evidence type="ECO:0000259" key="2">
    <source>
        <dbReference type="PROSITE" id="PS51740"/>
    </source>
</evidence>
<accession>A0A1F7YHS4</accession>
<dbReference type="PROSITE" id="PS51740">
    <property type="entry name" value="SPOVT_ABRB"/>
    <property type="match status" value="1"/>
</dbReference>
<dbReference type="GO" id="GO:0003677">
    <property type="term" value="F:DNA binding"/>
    <property type="evidence" value="ECO:0007669"/>
    <property type="project" value="UniProtKB-UniRule"/>
</dbReference>
<evidence type="ECO:0000313" key="4">
    <source>
        <dbReference type="Proteomes" id="UP000178851"/>
    </source>
</evidence>
<feature type="domain" description="SpoVT-AbrB" evidence="2">
    <location>
        <begin position="7"/>
        <end position="51"/>
    </location>
</feature>
<gene>
    <name evidence="3" type="ORF">A2627_03805</name>
</gene>
<dbReference type="InterPro" id="IPR007159">
    <property type="entry name" value="SpoVT-AbrB_dom"/>
</dbReference>
<organism evidence="3 4">
    <name type="scientific">Candidatus Woesebacteria bacterium RIFCSPHIGHO2_01_FULL_39_28</name>
    <dbReference type="NCBI Taxonomy" id="1802496"/>
    <lineage>
        <taxon>Bacteria</taxon>
        <taxon>Candidatus Woeseibacteriota</taxon>
    </lineage>
</organism>
<name>A0A1F7YHS4_9BACT</name>
<dbReference type="EMBL" id="MGGI01000016">
    <property type="protein sequence ID" value="OGM26138.1"/>
    <property type="molecule type" value="Genomic_DNA"/>
</dbReference>
<proteinExistence type="predicted"/>
<reference evidence="3 4" key="1">
    <citation type="journal article" date="2016" name="Nat. Commun.">
        <title>Thousands of microbial genomes shed light on interconnected biogeochemical processes in an aquifer system.</title>
        <authorList>
            <person name="Anantharaman K."/>
            <person name="Brown C.T."/>
            <person name="Hug L.A."/>
            <person name="Sharon I."/>
            <person name="Castelle C.J."/>
            <person name="Probst A.J."/>
            <person name="Thomas B.C."/>
            <person name="Singh A."/>
            <person name="Wilkins M.J."/>
            <person name="Karaoz U."/>
            <person name="Brodie E.L."/>
            <person name="Williams K.H."/>
            <person name="Hubbard S.S."/>
            <person name="Banfield J.F."/>
        </authorList>
    </citation>
    <scope>NUCLEOTIDE SEQUENCE [LARGE SCALE GENOMIC DNA]</scope>
</reference>